<feature type="domain" description="Disease resistance N-terminal" evidence="5">
    <location>
        <begin position="12"/>
        <end position="98"/>
    </location>
</feature>
<evidence type="ECO:0000256" key="1">
    <source>
        <dbReference type="ARBA" id="ARBA00022737"/>
    </source>
</evidence>
<sequence>MAEIGFGIAVKVLEQLGFLIYQEVSSAWGIRSNLIKLGTVSAIKAVLLDAEEKQASDHRLNHWLGQLKDVLHDAENVLDEFQYRVLQKEVMERYGSTSKKVRDFFSSSSPLAFHFEMAHKIKGIRKRVDDIAADKDKFNLAQRLEDRKIINMQEGRYKTHSFVHPPNALVGMMTKQRS</sequence>
<dbReference type="GO" id="GO:0006952">
    <property type="term" value="P:defense response"/>
    <property type="evidence" value="ECO:0007669"/>
    <property type="project" value="UniProtKB-KW"/>
</dbReference>
<evidence type="ECO:0000256" key="3">
    <source>
        <dbReference type="ARBA" id="ARBA00022821"/>
    </source>
</evidence>
<dbReference type="PANTHER" id="PTHR36766:SF61">
    <property type="entry name" value="NB-ARC DOMAIN DISEASE RESISTANCE PROTEIN"/>
    <property type="match status" value="1"/>
</dbReference>
<evidence type="ECO:0000256" key="4">
    <source>
        <dbReference type="ARBA" id="ARBA00022840"/>
    </source>
</evidence>
<dbReference type="AlphaFoldDB" id="A0A2N9IGJ9"/>
<keyword evidence="2" id="KW-0547">Nucleotide-binding</keyword>
<keyword evidence="1" id="KW-0677">Repeat</keyword>
<dbReference type="PANTHER" id="PTHR36766">
    <property type="entry name" value="PLANT BROAD-SPECTRUM MILDEW RESISTANCE PROTEIN RPW8"/>
    <property type="match status" value="1"/>
</dbReference>
<dbReference type="Pfam" id="PF18052">
    <property type="entry name" value="Rx_N"/>
    <property type="match status" value="1"/>
</dbReference>
<dbReference type="GO" id="GO:0005524">
    <property type="term" value="F:ATP binding"/>
    <property type="evidence" value="ECO:0007669"/>
    <property type="project" value="UniProtKB-KW"/>
</dbReference>
<evidence type="ECO:0000313" key="6">
    <source>
        <dbReference type="EMBL" id="SPD23230.1"/>
    </source>
</evidence>
<accession>A0A2N9IGJ9</accession>
<dbReference type="InterPro" id="IPR041118">
    <property type="entry name" value="Rx_N"/>
</dbReference>
<dbReference type="EMBL" id="OIVN01005591">
    <property type="protein sequence ID" value="SPD23230.1"/>
    <property type="molecule type" value="Genomic_DNA"/>
</dbReference>
<dbReference type="CDD" id="cd14798">
    <property type="entry name" value="RX-CC_like"/>
    <property type="match status" value="1"/>
</dbReference>
<evidence type="ECO:0000259" key="5">
    <source>
        <dbReference type="Pfam" id="PF18052"/>
    </source>
</evidence>
<reference evidence="6" key="1">
    <citation type="submission" date="2018-02" db="EMBL/GenBank/DDBJ databases">
        <authorList>
            <person name="Cohen D.B."/>
            <person name="Kent A.D."/>
        </authorList>
    </citation>
    <scope>NUCLEOTIDE SEQUENCE</scope>
</reference>
<protein>
    <recommendedName>
        <fullName evidence="5">Disease resistance N-terminal domain-containing protein</fullName>
    </recommendedName>
</protein>
<proteinExistence type="predicted"/>
<evidence type="ECO:0000256" key="2">
    <source>
        <dbReference type="ARBA" id="ARBA00022741"/>
    </source>
</evidence>
<gene>
    <name evidence="6" type="ORF">FSB_LOCUS51112</name>
</gene>
<dbReference type="Gene3D" id="1.20.5.4130">
    <property type="match status" value="1"/>
</dbReference>
<name>A0A2N9IGJ9_FAGSY</name>
<keyword evidence="4" id="KW-0067">ATP-binding</keyword>
<dbReference type="InterPro" id="IPR038005">
    <property type="entry name" value="RX-like_CC"/>
</dbReference>
<keyword evidence="3" id="KW-0611">Plant defense</keyword>
<organism evidence="6">
    <name type="scientific">Fagus sylvatica</name>
    <name type="common">Beechnut</name>
    <dbReference type="NCBI Taxonomy" id="28930"/>
    <lineage>
        <taxon>Eukaryota</taxon>
        <taxon>Viridiplantae</taxon>
        <taxon>Streptophyta</taxon>
        <taxon>Embryophyta</taxon>
        <taxon>Tracheophyta</taxon>
        <taxon>Spermatophyta</taxon>
        <taxon>Magnoliopsida</taxon>
        <taxon>eudicotyledons</taxon>
        <taxon>Gunneridae</taxon>
        <taxon>Pentapetalae</taxon>
        <taxon>rosids</taxon>
        <taxon>fabids</taxon>
        <taxon>Fagales</taxon>
        <taxon>Fagaceae</taxon>
        <taxon>Fagus</taxon>
    </lineage>
</organism>